<dbReference type="AlphaFoldDB" id="A0A7T7L2J5"/>
<feature type="region of interest" description="Disordered" evidence="1">
    <location>
        <begin position="71"/>
        <end position="94"/>
    </location>
</feature>
<evidence type="ECO:0000256" key="1">
    <source>
        <dbReference type="SAM" id="MobiDB-lite"/>
    </source>
</evidence>
<dbReference type="EMBL" id="CP066831">
    <property type="protein sequence ID" value="QQM45161.1"/>
    <property type="molecule type" value="Genomic_DNA"/>
</dbReference>
<sequence>MTGDESWILHQLDARAAAEFLAAVAGLVEAYPHPLGASLRLTVQLANGDIAGSVAVDPTNLADLGFHAARRAAGPVESGPPPRLAPVRHLRPVP</sequence>
<organism evidence="2 3">
    <name type="scientific">Streptomyces liliifuscus</name>
    <dbReference type="NCBI Taxonomy" id="2797636"/>
    <lineage>
        <taxon>Bacteria</taxon>
        <taxon>Bacillati</taxon>
        <taxon>Actinomycetota</taxon>
        <taxon>Actinomycetes</taxon>
        <taxon>Kitasatosporales</taxon>
        <taxon>Streptomycetaceae</taxon>
        <taxon>Streptomyces</taxon>
    </lineage>
</organism>
<accession>A0A7T7L2J5</accession>
<evidence type="ECO:0000313" key="2">
    <source>
        <dbReference type="EMBL" id="QQM45161.1"/>
    </source>
</evidence>
<gene>
    <name evidence="2" type="ORF">JEQ17_41020</name>
</gene>
<dbReference type="Proteomes" id="UP000595636">
    <property type="component" value="Chromosome"/>
</dbReference>
<proteinExistence type="predicted"/>
<reference evidence="2 3" key="1">
    <citation type="submission" date="2020-12" db="EMBL/GenBank/DDBJ databases">
        <title>A novel species.</title>
        <authorList>
            <person name="Li K."/>
        </authorList>
    </citation>
    <scope>NUCLEOTIDE SEQUENCE [LARGE SCALE GENOMIC DNA]</scope>
    <source>
        <strain evidence="2 3">ZYC-3</strain>
    </source>
</reference>
<dbReference type="RefSeq" id="WP_200399970.1">
    <property type="nucleotide sequence ID" value="NZ_CP066831.1"/>
</dbReference>
<evidence type="ECO:0000313" key="3">
    <source>
        <dbReference type="Proteomes" id="UP000595636"/>
    </source>
</evidence>
<protein>
    <submittedName>
        <fullName evidence="2">Uncharacterized protein</fullName>
    </submittedName>
</protein>
<keyword evidence="3" id="KW-1185">Reference proteome</keyword>
<dbReference type="KEGG" id="slf:JEQ17_41020"/>
<name>A0A7T7L2J5_9ACTN</name>